<gene>
    <name evidence="11" type="primary">LOC105430432</name>
</gene>
<organism evidence="10 11">
    <name type="scientific">Pogonomyrmex barbatus</name>
    <name type="common">red harvester ant</name>
    <dbReference type="NCBI Taxonomy" id="144034"/>
    <lineage>
        <taxon>Eukaryota</taxon>
        <taxon>Metazoa</taxon>
        <taxon>Ecdysozoa</taxon>
        <taxon>Arthropoda</taxon>
        <taxon>Hexapoda</taxon>
        <taxon>Insecta</taxon>
        <taxon>Pterygota</taxon>
        <taxon>Neoptera</taxon>
        <taxon>Endopterygota</taxon>
        <taxon>Hymenoptera</taxon>
        <taxon>Apocrita</taxon>
        <taxon>Aculeata</taxon>
        <taxon>Formicoidea</taxon>
        <taxon>Formicidae</taxon>
        <taxon>Myrmicinae</taxon>
        <taxon>Pogonomyrmex</taxon>
    </lineage>
</organism>
<dbReference type="CDD" id="cd18791">
    <property type="entry name" value="SF2_C_RHA"/>
    <property type="match status" value="1"/>
</dbReference>
<dbReference type="SMART" id="SM00490">
    <property type="entry name" value="HELICc"/>
    <property type="match status" value="1"/>
</dbReference>
<dbReference type="RefSeq" id="XP_011642299.1">
    <property type="nucleotide sequence ID" value="XM_011643997.1"/>
</dbReference>
<keyword evidence="10" id="KW-1185">Reference proteome</keyword>
<dbReference type="GO" id="GO:0003724">
    <property type="term" value="F:RNA helicase activity"/>
    <property type="evidence" value="ECO:0007669"/>
    <property type="project" value="UniProtKB-EC"/>
</dbReference>
<dbReference type="InterPro" id="IPR059023">
    <property type="entry name" value="RNA_hel_CTD"/>
</dbReference>
<dbReference type="Pfam" id="PF26026">
    <property type="entry name" value="RNA_hel_CTD"/>
    <property type="match status" value="1"/>
</dbReference>
<comment type="similarity">
    <text evidence="1">Belongs to the DEAD box helicase family. DEAH subfamily.</text>
</comment>
<evidence type="ECO:0000256" key="5">
    <source>
        <dbReference type="ARBA" id="ARBA00022806"/>
    </source>
</evidence>
<evidence type="ECO:0000256" key="6">
    <source>
        <dbReference type="ARBA" id="ARBA00022840"/>
    </source>
</evidence>
<dbReference type="GO" id="GO:0005524">
    <property type="term" value="F:ATP binding"/>
    <property type="evidence" value="ECO:0007669"/>
    <property type="project" value="UniProtKB-KW"/>
</dbReference>
<keyword evidence="4" id="KW-0378">Hydrolase</keyword>
<feature type="domain" description="Helicase C-terminal" evidence="9">
    <location>
        <begin position="103"/>
        <end position="277"/>
    </location>
</feature>
<dbReference type="Proteomes" id="UP000504615">
    <property type="component" value="Unplaced"/>
</dbReference>
<dbReference type="PANTHER" id="PTHR18934">
    <property type="entry name" value="ATP-DEPENDENT RNA HELICASE"/>
    <property type="match status" value="1"/>
</dbReference>
<proteinExistence type="inferred from homology"/>
<evidence type="ECO:0000256" key="7">
    <source>
        <dbReference type="ARBA" id="ARBA00023054"/>
    </source>
</evidence>
<keyword evidence="5 11" id="KW-0347">Helicase</keyword>
<dbReference type="PROSITE" id="PS51194">
    <property type="entry name" value="HELICASE_CTER"/>
    <property type="match status" value="1"/>
</dbReference>
<evidence type="ECO:0000256" key="4">
    <source>
        <dbReference type="ARBA" id="ARBA00022801"/>
    </source>
</evidence>
<evidence type="ECO:0000256" key="1">
    <source>
        <dbReference type="ARBA" id="ARBA00008792"/>
    </source>
</evidence>
<dbReference type="Pfam" id="PF04408">
    <property type="entry name" value="WHD_HA2"/>
    <property type="match status" value="1"/>
</dbReference>
<dbReference type="FunFam" id="3.40.50.300:FF:000325">
    <property type="entry name" value="ATP-dependent RNA helicase DHX29"/>
    <property type="match status" value="1"/>
</dbReference>
<protein>
    <recommendedName>
        <fullName evidence="2">RNA helicase</fullName>
        <ecNumber evidence="2">3.6.4.13</ecNumber>
    </recommendedName>
</protein>
<dbReference type="FunFam" id="1.20.120.1080:FF:000002">
    <property type="entry name" value="Putative ATP-dependent RNA helicase DHX36"/>
    <property type="match status" value="1"/>
</dbReference>
<evidence type="ECO:0000256" key="8">
    <source>
        <dbReference type="ARBA" id="ARBA00047984"/>
    </source>
</evidence>
<name>A0A6I9WRN8_9HYME</name>
<dbReference type="GO" id="GO:0016787">
    <property type="term" value="F:hydrolase activity"/>
    <property type="evidence" value="ECO:0007669"/>
    <property type="project" value="UniProtKB-KW"/>
</dbReference>
<dbReference type="EC" id="3.6.4.13" evidence="2"/>
<evidence type="ECO:0000256" key="2">
    <source>
        <dbReference type="ARBA" id="ARBA00012552"/>
    </source>
</evidence>
<dbReference type="GO" id="GO:0003723">
    <property type="term" value="F:RNA binding"/>
    <property type="evidence" value="ECO:0007669"/>
    <property type="project" value="TreeGrafter"/>
</dbReference>
<dbReference type="InterPro" id="IPR048333">
    <property type="entry name" value="HA2_WH"/>
</dbReference>
<dbReference type="Pfam" id="PF00271">
    <property type="entry name" value="Helicase_C"/>
    <property type="match status" value="1"/>
</dbReference>
<evidence type="ECO:0000313" key="10">
    <source>
        <dbReference type="Proteomes" id="UP000504615"/>
    </source>
</evidence>
<dbReference type="Pfam" id="PF07717">
    <property type="entry name" value="OB_NTP_bind"/>
    <property type="match status" value="1"/>
</dbReference>
<dbReference type="Gene3D" id="3.40.50.300">
    <property type="entry name" value="P-loop containing nucleotide triphosphate hydrolases"/>
    <property type="match status" value="1"/>
</dbReference>
<keyword evidence="6" id="KW-0067">ATP-binding</keyword>
<evidence type="ECO:0000259" key="9">
    <source>
        <dbReference type="PROSITE" id="PS51194"/>
    </source>
</evidence>
<sequence length="637" mass="73027">MKCTKEVLTVEQLFLEDILEKTGYVLEENSKFIRREKRNIEISIDDSDIQRAISSLDFAKESDEDEDLTIEQLINRYPDYSNLTYKNLFLMNHNDINYELIETIVEWIINGKHDYPKTGSILIFLPGMTEIITLIDLLDETLSPKKNKIVIYPLHSSISTEEQNRVFQQTKDGVRKIIISTNLAETSITINDCVFVIDSGKMKENRFNSDKNMECLQSCWVSKANVLQRKGRAGRVMPGVCIHLYTSNRFEYFAAEQTPEILRISLESLLLRIQLMHDGRKVDLHSILSRVLDPPKPKEITNAIIRLQDAGAFNSDCVLTPLGHHLAKLPVTVGIGKLILYGAIFNCLDSVLTIAACLSYRNPFYVPFELRERIRNPKFKFLQANSDHLTILKAYTEWQAACRRGKNFGRTFAKQNFLSIYTLNTLADLKYQFLELLVSIGFVSGNLYGRRSNMVDNILTITGPELNMNNQNYKLLQGLICAALYPNIVKLDKHPNQLNAQHLALQTRNNILVKIHPTSAVSQTHFFSSPYLAYQQKLKTKEIFILEVSMIPILPLIIFSGYDLNIEHRDGKFTVSLDHGWVTFEVNSFYAGEFLQDMRMDLGILLTQKMQNPLLNLLSCPRSKKIIDRIINVVTNE</sequence>
<dbReference type="GeneID" id="105430432"/>
<dbReference type="InterPro" id="IPR001650">
    <property type="entry name" value="Helicase_C-like"/>
</dbReference>
<dbReference type="Pfam" id="PF21010">
    <property type="entry name" value="HA2_C"/>
    <property type="match status" value="1"/>
</dbReference>
<keyword evidence="7" id="KW-0175">Coiled coil</keyword>
<dbReference type="OrthoDB" id="5600252at2759"/>
<dbReference type="SUPFAM" id="SSF52540">
    <property type="entry name" value="P-loop containing nucleoside triphosphate hydrolases"/>
    <property type="match status" value="1"/>
</dbReference>
<accession>A0A6I9WRN8</accession>
<dbReference type="SMART" id="SM00847">
    <property type="entry name" value="HA2"/>
    <property type="match status" value="1"/>
</dbReference>
<dbReference type="InterPro" id="IPR027417">
    <property type="entry name" value="P-loop_NTPase"/>
</dbReference>
<dbReference type="InterPro" id="IPR011709">
    <property type="entry name" value="DEAD-box_helicase_OB_fold"/>
</dbReference>
<evidence type="ECO:0000256" key="3">
    <source>
        <dbReference type="ARBA" id="ARBA00022741"/>
    </source>
</evidence>
<dbReference type="Gene3D" id="1.20.120.1080">
    <property type="match status" value="1"/>
</dbReference>
<dbReference type="AlphaFoldDB" id="A0A6I9WRN8"/>
<evidence type="ECO:0000313" key="11">
    <source>
        <dbReference type="RefSeq" id="XP_011642299.1"/>
    </source>
</evidence>
<dbReference type="PANTHER" id="PTHR18934:SF145">
    <property type="entry name" value="ATP-DEPENDENT RNA HELICASE DHX57-RELATED"/>
    <property type="match status" value="1"/>
</dbReference>
<comment type="catalytic activity">
    <reaction evidence="8">
        <text>ATP + H2O = ADP + phosphate + H(+)</text>
        <dbReference type="Rhea" id="RHEA:13065"/>
        <dbReference type="ChEBI" id="CHEBI:15377"/>
        <dbReference type="ChEBI" id="CHEBI:15378"/>
        <dbReference type="ChEBI" id="CHEBI:30616"/>
        <dbReference type="ChEBI" id="CHEBI:43474"/>
        <dbReference type="ChEBI" id="CHEBI:456216"/>
        <dbReference type="EC" id="3.6.4.13"/>
    </reaction>
</comment>
<reference evidence="11" key="1">
    <citation type="submission" date="2025-08" db="UniProtKB">
        <authorList>
            <consortium name="RefSeq"/>
        </authorList>
    </citation>
    <scope>IDENTIFICATION</scope>
</reference>
<dbReference type="KEGG" id="pbar:105430432"/>
<dbReference type="InterPro" id="IPR007502">
    <property type="entry name" value="Helicase-assoc_dom"/>
</dbReference>
<keyword evidence="3" id="KW-0547">Nucleotide-binding</keyword>